<dbReference type="GO" id="GO:0003697">
    <property type="term" value="F:single-stranded DNA binding"/>
    <property type="evidence" value="ECO:0007669"/>
    <property type="project" value="TreeGrafter"/>
</dbReference>
<dbReference type="GO" id="GO:0042800">
    <property type="term" value="F:histone H3K4 methyltransferase activity"/>
    <property type="evidence" value="ECO:0007669"/>
    <property type="project" value="TreeGrafter"/>
</dbReference>
<protein>
    <recommendedName>
        <fullName evidence="3">Transposase</fullName>
    </recommendedName>
</protein>
<accession>A0A016W7N2</accession>
<dbReference type="InterPro" id="IPR052709">
    <property type="entry name" value="Transposase-MT_Hybrid"/>
</dbReference>
<proteinExistence type="predicted"/>
<dbReference type="InterPro" id="IPR036397">
    <property type="entry name" value="RNaseH_sf"/>
</dbReference>
<sequence length="121" mass="14068">MKSVFTVDEKWRLHVSIKHSPPWVDKNEQNEPQPKASLHPLKVMISIWCDSRGIMQCWLLPSFIALTVDLYCQQLDRMAAKMAGKRPNHDTIQFLHDNAHPLTIKVTRQKLLDIGWKVLTL</sequence>
<dbReference type="GO" id="GO:0031297">
    <property type="term" value="P:replication fork processing"/>
    <property type="evidence" value="ECO:0007669"/>
    <property type="project" value="TreeGrafter"/>
</dbReference>
<dbReference type="GO" id="GO:0035861">
    <property type="term" value="C:site of double-strand break"/>
    <property type="evidence" value="ECO:0007669"/>
    <property type="project" value="TreeGrafter"/>
</dbReference>
<dbReference type="GO" id="GO:0000729">
    <property type="term" value="P:DNA double-strand break processing"/>
    <property type="evidence" value="ECO:0007669"/>
    <property type="project" value="TreeGrafter"/>
</dbReference>
<dbReference type="GO" id="GO:0005634">
    <property type="term" value="C:nucleus"/>
    <property type="evidence" value="ECO:0007669"/>
    <property type="project" value="TreeGrafter"/>
</dbReference>
<dbReference type="Proteomes" id="UP000024635">
    <property type="component" value="Unassembled WGS sequence"/>
</dbReference>
<evidence type="ECO:0000313" key="1">
    <source>
        <dbReference type="EMBL" id="EYC35615.1"/>
    </source>
</evidence>
<gene>
    <name evidence="1" type="primary">Acey_s1012.g3392</name>
    <name evidence="1" type="ORF">Y032_1012g3392</name>
</gene>
<dbReference type="PANTHER" id="PTHR46060:SF2">
    <property type="entry name" value="HISTONE-LYSINE N-METHYLTRANSFERASE SETMAR"/>
    <property type="match status" value="1"/>
</dbReference>
<evidence type="ECO:0000313" key="2">
    <source>
        <dbReference type="Proteomes" id="UP000024635"/>
    </source>
</evidence>
<dbReference type="Pfam" id="PF01359">
    <property type="entry name" value="Transposase_1"/>
    <property type="match status" value="1"/>
</dbReference>
<dbReference type="GO" id="GO:0015074">
    <property type="term" value="P:DNA integration"/>
    <property type="evidence" value="ECO:0007669"/>
    <property type="project" value="TreeGrafter"/>
</dbReference>
<dbReference type="AlphaFoldDB" id="A0A016W7N2"/>
<comment type="caution">
    <text evidence="1">The sequence shown here is derived from an EMBL/GenBank/DDBJ whole genome shotgun (WGS) entry which is preliminary data.</text>
</comment>
<dbReference type="EMBL" id="JARK01000612">
    <property type="protein sequence ID" value="EYC35615.1"/>
    <property type="molecule type" value="Genomic_DNA"/>
</dbReference>
<dbReference type="GO" id="GO:0000793">
    <property type="term" value="C:condensed chromosome"/>
    <property type="evidence" value="ECO:0007669"/>
    <property type="project" value="TreeGrafter"/>
</dbReference>
<dbReference type="GO" id="GO:0003690">
    <property type="term" value="F:double-stranded DNA binding"/>
    <property type="evidence" value="ECO:0007669"/>
    <property type="project" value="TreeGrafter"/>
</dbReference>
<dbReference type="PANTHER" id="PTHR46060">
    <property type="entry name" value="MARINER MOS1 TRANSPOSASE-LIKE PROTEIN"/>
    <property type="match status" value="1"/>
</dbReference>
<dbReference type="InterPro" id="IPR001888">
    <property type="entry name" value="Transposase_1"/>
</dbReference>
<dbReference type="STRING" id="53326.A0A016W7N2"/>
<dbReference type="GO" id="GO:0044547">
    <property type="term" value="F:DNA topoisomerase binding"/>
    <property type="evidence" value="ECO:0007669"/>
    <property type="project" value="TreeGrafter"/>
</dbReference>
<dbReference type="GO" id="GO:0044774">
    <property type="term" value="P:mitotic DNA integrity checkpoint signaling"/>
    <property type="evidence" value="ECO:0007669"/>
    <property type="project" value="TreeGrafter"/>
</dbReference>
<keyword evidence="2" id="KW-1185">Reference proteome</keyword>
<evidence type="ECO:0008006" key="3">
    <source>
        <dbReference type="Google" id="ProtNLM"/>
    </source>
</evidence>
<organism evidence="1 2">
    <name type="scientific">Ancylostoma ceylanicum</name>
    <dbReference type="NCBI Taxonomy" id="53326"/>
    <lineage>
        <taxon>Eukaryota</taxon>
        <taxon>Metazoa</taxon>
        <taxon>Ecdysozoa</taxon>
        <taxon>Nematoda</taxon>
        <taxon>Chromadorea</taxon>
        <taxon>Rhabditida</taxon>
        <taxon>Rhabditina</taxon>
        <taxon>Rhabditomorpha</taxon>
        <taxon>Strongyloidea</taxon>
        <taxon>Ancylostomatidae</taxon>
        <taxon>Ancylostomatinae</taxon>
        <taxon>Ancylostoma</taxon>
    </lineage>
</organism>
<dbReference type="GO" id="GO:0046975">
    <property type="term" value="F:histone H3K36 methyltransferase activity"/>
    <property type="evidence" value="ECO:0007669"/>
    <property type="project" value="TreeGrafter"/>
</dbReference>
<dbReference type="Gene3D" id="3.30.420.10">
    <property type="entry name" value="Ribonuclease H-like superfamily/Ribonuclease H"/>
    <property type="match status" value="1"/>
</dbReference>
<dbReference type="GO" id="GO:0000014">
    <property type="term" value="F:single-stranded DNA endodeoxyribonuclease activity"/>
    <property type="evidence" value="ECO:0007669"/>
    <property type="project" value="TreeGrafter"/>
</dbReference>
<dbReference type="GO" id="GO:0006303">
    <property type="term" value="P:double-strand break repair via nonhomologous end joining"/>
    <property type="evidence" value="ECO:0007669"/>
    <property type="project" value="TreeGrafter"/>
</dbReference>
<name>A0A016W7N2_9BILA</name>
<reference evidence="2" key="1">
    <citation type="journal article" date="2015" name="Nat. Genet.">
        <title>The genome and transcriptome of the zoonotic hookworm Ancylostoma ceylanicum identify infection-specific gene families.</title>
        <authorList>
            <person name="Schwarz E.M."/>
            <person name="Hu Y."/>
            <person name="Antoshechkin I."/>
            <person name="Miller M.M."/>
            <person name="Sternberg P.W."/>
            <person name="Aroian R.V."/>
        </authorList>
    </citation>
    <scope>NUCLEOTIDE SEQUENCE</scope>
    <source>
        <strain evidence="2">HY135</strain>
    </source>
</reference>